<feature type="compositionally biased region" description="Polar residues" evidence="3">
    <location>
        <begin position="436"/>
        <end position="446"/>
    </location>
</feature>
<feature type="compositionally biased region" description="Polar residues" evidence="3">
    <location>
        <begin position="214"/>
        <end position="224"/>
    </location>
</feature>
<feature type="compositionally biased region" description="Basic and acidic residues" evidence="3">
    <location>
        <begin position="592"/>
        <end position="609"/>
    </location>
</feature>
<feature type="compositionally biased region" description="Basic residues" evidence="3">
    <location>
        <begin position="610"/>
        <end position="626"/>
    </location>
</feature>
<feature type="compositionally biased region" description="Polar residues" evidence="3">
    <location>
        <begin position="241"/>
        <end position="250"/>
    </location>
</feature>
<evidence type="ECO:0000256" key="2">
    <source>
        <dbReference type="ARBA" id="ARBA00022833"/>
    </source>
</evidence>
<dbReference type="CDD" id="cd00022">
    <property type="entry name" value="BIR"/>
    <property type="match status" value="2"/>
</dbReference>
<feature type="compositionally biased region" description="Acidic residues" evidence="3">
    <location>
        <begin position="506"/>
        <end position="526"/>
    </location>
</feature>
<accession>A0A6V8H509</accession>
<keyword evidence="1" id="KW-0479">Metal-binding</keyword>
<dbReference type="SUPFAM" id="SSF57924">
    <property type="entry name" value="Inhibitor of apoptosis (IAP) repeat"/>
    <property type="match status" value="2"/>
</dbReference>
<feature type="compositionally biased region" description="Basic and acidic residues" evidence="3">
    <location>
        <begin position="776"/>
        <end position="794"/>
    </location>
</feature>
<dbReference type="InterPro" id="IPR051190">
    <property type="entry name" value="Baculoviral_IAP"/>
</dbReference>
<dbReference type="Pfam" id="PF00653">
    <property type="entry name" value="BIR"/>
    <property type="match status" value="2"/>
</dbReference>
<evidence type="ECO:0000256" key="1">
    <source>
        <dbReference type="ARBA" id="ARBA00022723"/>
    </source>
</evidence>
<gene>
    <name evidence="4" type="ORF">TCE0_017r03640</name>
</gene>
<feature type="compositionally biased region" description="Basic residues" evidence="3">
    <location>
        <begin position="654"/>
        <end position="668"/>
    </location>
</feature>
<feature type="compositionally biased region" description="Low complexity" evidence="3">
    <location>
        <begin position="885"/>
        <end position="896"/>
    </location>
</feature>
<comment type="caution">
    <text evidence="4">The sequence shown here is derived from an EMBL/GenBank/DDBJ whole genome shotgun (WGS) entry which is preliminary data.</text>
</comment>
<reference evidence="5" key="1">
    <citation type="journal article" date="2015" name="Genome Announc.">
        <title>Draft genome sequence of Talaromyces cellulolyticus strain Y-94, a source of lignocellulosic biomass-degrading enzymes.</title>
        <authorList>
            <person name="Fujii T."/>
            <person name="Koike H."/>
            <person name="Sawayama S."/>
            <person name="Yano S."/>
            <person name="Inoue H."/>
        </authorList>
    </citation>
    <scope>NUCLEOTIDE SEQUENCE [LARGE SCALE GENOMIC DNA]</scope>
    <source>
        <strain evidence="5">Y-94</strain>
    </source>
</reference>
<feature type="compositionally biased region" description="Low complexity" evidence="3">
    <location>
        <begin position="375"/>
        <end position="394"/>
    </location>
</feature>
<feature type="compositionally biased region" description="Polar residues" evidence="3">
    <location>
        <begin position="846"/>
        <end position="884"/>
    </location>
</feature>
<dbReference type="AlphaFoldDB" id="A0A6V8H509"/>
<feature type="compositionally biased region" description="Basic and acidic residues" evidence="3">
    <location>
        <begin position="411"/>
        <end position="435"/>
    </location>
</feature>
<feature type="compositionally biased region" description="Basic residues" evidence="3">
    <location>
        <begin position="200"/>
        <end position="213"/>
    </location>
</feature>
<feature type="compositionally biased region" description="Acidic residues" evidence="3">
    <location>
        <begin position="534"/>
        <end position="546"/>
    </location>
</feature>
<dbReference type="PANTHER" id="PTHR46771">
    <property type="entry name" value="DETERIN"/>
    <property type="match status" value="1"/>
</dbReference>
<evidence type="ECO:0008006" key="6">
    <source>
        <dbReference type="Google" id="ProtNLM"/>
    </source>
</evidence>
<feature type="compositionally biased region" description="Basic residues" evidence="3">
    <location>
        <begin position="551"/>
        <end position="561"/>
    </location>
</feature>
<evidence type="ECO:0000313" key="5">
    <source>
        <dbReference type="Proteomes" id="UP000053095"/>
    </source>
</evidence>
<dbReference type="PANTHER" id="PTHR46771:SF5">
    <property type="entry name" value="DETERIN"/>
    <property type="match status" value="1"/>
</dbReference>
<keyword evidence="5" id="KW-1185">Reference proteome</keyword>
<protein>
    <recommendedName>
        <fullName evidence="6">Chromosome segregation protein BIR1</fullName>
    </recommendedName>
</protein>
<feature type="region of interest" description="Disordered" evidence="3">
    <location>
        <begin position="200"/>
        <end position="925"/>
    </location>
</feature>
<keyword evidence="2" id="KW-0862">Zinc</keyword>
<dbReference type="Proteomes" id="UP000053095">
    <property type="component" value="Unassembled WGS sequence"/>
</dbReference>
<dbReference type="Gene3D" id="1.10.1170.10">
    <property type="entry name" value="Inhibitor Of Apoptosis Protein (2mihbC-IAP-1), Chain A"/>
    <property type="match status" value="2"/>
</dbReference>
<dbReference type="PROSITE" id="PS50143">
    <property type="entry name" value="BIR_REPEAT_2"/>
    <property type="match status" value="2"/>
</dbReference>
<feature type="compositionally biased region" description="Basic and acidic residues" evidence="3">
    <location>
        <begin position="449"/>
        <end position="462"/>
    </location>
</feature>
<name>A0A6V8H509_TALPI</name>
<feature type="compositionally biased region" description="Basic residues" evidence="3">
    <location>
        <begin position="251"/>
        <end position="269"/>
    </location>
</feature>
<dbReference type="SMART" id="SM00238">
    <property type="entry name" value="BIR"/>
    <property type="match status" value="2"/>
</dbReference>
<dbReference type="GO" id="GO:0046872">
    <property type="term" value="F:metal ion binding"/>
    <property type="evidence" value="ECO:0007669"/>
    <property type="project" value="UniProtKB-KW"/>
</dbReference>
<organism evidence="4 5">
    <name type="scientific">Talaromyces pinophilus</name>
    <name type="common">Penicillium pinophilum</name>
    <dbReference type="NCBI Taxonomy" id="128442"/>
    <lineage>
        <taxon>Eukaryota</taxon>
        <taxon>Fungi</taxon>
        <taxon>Dikarya</taxon>
        <taxon>Ascomycota</taxon>
        <taxon>Pezizomycotina</taxon>
        <taxon>Eurotiomycetes</taxon>
        <taxon>Eurotiomycetidae</taxon>
        <taxon>Eurotiales</taxon>
        <taxon>Trichocomaceae</taxon>
        <taxon>Talaromyces</taxon>
        <taxon>Talaromyces sect. Talaromyces</taxon>
    </lineage>
</organism>
<evidence type="ECO:0000313" key="4">
    <source>
        <dbReference type="EMBL" id="GAM35362.1"/>
    </source>
</evidence>
<dbReference type="EMBL" id="DF933813">
    <property type="protein sequence ID" value="GAM35362.1"/>
    <property type="molecule type" value="Genomic_DNA"/>
</dbReference>
<proteinExistence type="predicted"/>
<feature type="compositionally biased region" description="Basic and acidic residues" evidence="3">
    <location>
        <begin position="270"/>
        <end position="281"/>
    </location>
</feature>
<sequence>METFAARLASFDSVVPAINSRTSSARNIQPQRWVWESPSPEQLAHAGFYFQPYDTNPDNTMCFLCGRALDGWEEGDDPVTEHLKHSPDCGWAIIMDIQSKTSNPAEIVDPTSSAIVEARRATFAVGWPHEGKRGWVCQSEKMVEAGWYFCPNEESPDLASCPYCKLSLDGWEEADDPFEEHHRRSSECSFFVFALPAKPTKKNTRAKKPRASKSSRLSTQSVMTAASEAPTIDDEMMDVSIMSQSTVRSQSTKKAKPTKKTTKSRAKKTKKDEPTEVRDIEPEQVEIQAPEPEKPKRATRGKKRGSEAVIQEMSAMTLTDPVVDTEPSPKRRATETRRSVSPHPEDVQSSVLEDAPLEVATSPVMPKKGRKGAKKAASTRSRKASTASSAGKAAQSRIPDDSVLEAAIEADLARNMEDTEPFEFHYKDEERESARFRQQSISTSIKAPSESHYEREGTRDVQEAQEPAPEEASIIEVVPEPKQKKQPKRKAPAKKSKKEKAPGSEPELEPEPELEREPEQEEEVEHEPERELEPEPEPEPEVEEIVELVKPKPKRTSQQKRKVQEQPAEEVSQVMMEVEPVARQGSVLPVEIDMRDHQPEIDETIDKQPTKKQGKKAAKGKKPAASKRKESDIVMDEQTEPAESHEPLPEAPKPQRRGSKRESKRKSKETKDDSMIMDEQQDSEPAPTQEEIVKQPVKAKRGRPTKEAQEVSMIMDEQEDSVPAPAQEEPAKTKRGRPTKDTKEDSMVMDEQDDSAPAPAEEKPVEQPVKAKRGRPTKEAQENFEEKQVVEAKPKRGRPSKQRSIQADELPEEPKREQPSKKAQVPVKNTQRYSDLPKDRHRAQSFIESVTNSSPQRPSPNNTHSTTQERTPSPSPQASDAENQPPSTRPRSARPPILSPSKPPASRILATTTPSPLKRQEGYLTSTRSWEPMDIEELLGSFFSDKENRDFTPDQGNIKDILTSPEKKMTVEEWIYYNAKNGEERLRRECERLISIFEREGGRAMRALEGIECME</sequence>
<feature type="compositionally biased region" description="Basic and acidic residues" evidence="3">
    <location>
        <begin position="327"/>
        <end position="346"/>
    </location>
</feature>
<feature type="compositionally biased region" description="Basic residues" evidence="3">
    <location>
        <begin position="484"/>
        <end position="498"/>
    </location>
</feature>
<evidence type="ECO:0000256" key="3">
    <source>
        <dbReference type="SAM" id="MobiDB-lite"/>
    </source>
</evidence>
<dbReference type="InterPro" id="IPR001370">
    <property type="entry name" value="BIR_rpt"/>
</dbReference>